<organism evidence="1 2">
    <name type="scientific">Pseudomonas syringae pv. philadelphi</name>
    <dbReference type="NCBI Taxonomy" id="251706"/>
    <lineage>
        <taxon>Bacteria</taxon>
        <taxon>Pseudomonadati</taxon>
        <taxon>Pseudomonadota</taxon>
        <taxon>Gammaproteobacteria</taxon>
        <taxon>Pseudomonadales</taxon>
        <taxon>Pseudomonadaceae</taxon>
        <taxon>Pseudomonas</taxon>
    </lineage>
</organism>
<dbReference type="EMBL" id="RBQB01000263">
    <property type="protein sequence ID" value="RMO84033.1"/>
    <property type="molecule type" value="Genomic_DNA"/>
</dbReference>
<sequence>MGLREPVDFKGQEAKASWPFCEILKDTYHKMEFIEITNRNIQV</sequence>
<proteinExistence type="predicted"/>
<gene>
    <name evidence="1" type="ORF">ALQ33_03935</name>
</gene>
<dbReference type="Proteomes" id="UP000279372">
    <property type="component" value="Unassembled WGS sequence"/>
</dbReference>
<name>A0A3M3YRC8_9PSED</name>
<accession>A0A3M3YRC8</accession>
<evidence type="ECO:0000313" key="1">
    <source>
        <dbReference type="EMBL" id="RMO84033.1"/>
    </source>
</evidence>
<evidence type="ECO:0000313" key="2">
    <source>
        <dbReference type="Proteomes" id="UP000279372"/>
    </source>
</evidence>
<dbReference type="AlphaFoldDB" id="A0A3M3YRC8"/>
<comment type="caution">
    <text evidence="1">The sequence shown here is derived from an EMBL/GenBank/DDBJ whole genome shotgun (WGS) entry which is preliminary data.</text>
</comment>
<reference evidence="1 2" key="1">
    <citation type="submission" date="2018-08" db="EMBL/GenBank/DDBJ databases">
        <title>Recombination of ecologically and evolutionarily significant loci maintains genetic cohesion in the Pseudomonas syringae species complex.</title>
        <authorList>
            <person name="Dillon M."/>
            <person name="Thakur S."/>
            <person name="Almeida R.N.D."/>
            <person name="Weir B.S."/>
            <person name="Guttman D.S."/>
        </authorList>
    </citation>
    <scope>NUCLEOTIDE SEQUENCE [LARGE SCALE GENOMIC DNA]</scope>
    <source>
        <strain evidence="1 2">ICMP 8902</strain>
    </source>
</reference>
<protein>
    <submittedName>
        <fullName evidence="1">Uncharacterized protein</fullName>
    </submittedName>
</protein>